<comment type="caution">
    <text evidence="1">The sequence shown here is derived from an EMBL/GenBank/DDBJ whole genome shotgun (WGS) entry which is preliminary data.</text>
</comment>
<evidence type="ECO:0000313" key="2">
    <source>
        <dbReference type="Proteomes" id="UP001148737"/>
    </source>
</evidence>
<evidence type="ECO:0000313" key="1">
    <source>
        <dbReference type="EMBL" id="KAJ3483543.1"/>
    </source>
</evidence>
<sequence>METTNASDAASREDGPRLPSTTLLDAERLLAMLHSELKADVDKLDKMHDKVIANNEKYYRLARKHEQQAEYNKFLAAEVEAAAALEVLKHQN</sequence>
<keyword evidence="2" id="KW-1185">Reference proteome</keyword>
<accession>A0ACC1QM87</accession>
<protein>
    <submittedName>
        <fullName evidence="1">Uncharacterized protein</fullName>
    </submittedName>
</protein>
<dbReference type="EMBL" id="JANAKD010001091">
    <property type="protein sequence ID" value="KAJ3483543.1"/>
    <property type="molecule type" value="Genomic_DNA"/>
</dbReference>
<reference evidence="1" key="1">
    <citation type="submission" date="2022-07" db="EMBL/GenBank/DDBJ databases">
        <title>Genome Sequence of Lecanicillium saksenae.</title>
        <authorList>
            <person name="Buettner E."/>
        </authorList>
    </citation>
    <scope>NUCLEOTIDE SEQUENCE</scope>
    <source>
        <strain evidence="1">VT-O1</strain>
    </source>
</reference>
<name>A0ACC1QM87_9HYPO</name>
<organism evidence="1 2">
    <name type="scientific">Lecanicillium saksenae</name>
    <dbReference type="NCBI Taxonomy" id="468837"/>
    <lineage>
        <taxon>Eukaryota</taxon>
        <taxon>Fungi</taxon>
        <taxon>Dikarya</taxon>
        <taxon>Ascomycota</taxon>
        <taxon>Pezizomycotina</taxon>
        <taxon>Sordariomycetes</taxon>
        <taxon>Hypocreomycetidae</taxon>
        <taxon>Hypocreales</taxon>
        <taxon>Cordycipitaceae</taxon>
        <taxon>Lecanicillium</taxon>
    </lineage>
</organism>
<dbReference type="Proteomes" id="UP001148737">
    <property type="component" value="Unassembled WGS sequence"/>
</dbReference>
<gene>
    <name evidence="1" type="ORF">NLG97_g7286</name>
</gene>
<proteinExistence type="predicted"/>